<dbReference type="RefSeq" id="WP_203527229.1">
    <property type="nucleotide sequence ID" value="NZ_CP083370.1"/>
</dbReference>
<sequence length="62" mass="7095">MPMPKNTPAIFDEILADYRHGTIDADEVRKRIASAIEADSALKAFKDQHLSWTDYDDSVDWL</sequence>
<gene>
    <name evidence="1" type="ORF">GFB56_00315</name>
</gene>
<protein>
    <submittedName>
        <fullName evidence="1">Uncharacterized protein</fullName>
    </submittedName>
</protein>
<organism evidence="1 2">
    <name type="scientific">Ensifer canadensis</name>
    <dbReference type="NCBI Taxonomy" id="555315"/>
    <lineage>
        <taxon>Bacteria</taxon>
        <taxon>Pseudomonadati</taxon>
        <taxon>Pseudomonadota</taxon>
        <taxon>Alphaproteobacteria</taxon>
        <taxon>Hyphomicrobiales</taxon>
        <taxon>Rhizobiaceae</taxon>
        <taxon>Sinorhizobium/Ensifer group</taxon>
        <taxon>Ensifer</taxon>
    </lineage>
</organism>
<name>A0AAW4FEK7_9HYPH</name>
<accession>A0AAW4FEK7</accession>
<dbReference type="EMBL" id="WXFA01000001">
    <property type="protein sequence ID" value="MBM3089263.1"/>
    <property type="molecule type" value="Genomic_DNA"/>
</dbReference>
<comment type="caution">
    <text evidence="1">The sequence shown here is derived from an EMBL/GenBank/DDBJ whole genome shotgun (WGS) entry which is preliminary data.</text>
</comment>
<evidence type="ECO:0000313" key="1">
    <source>
        <dbReference type="EMBL" id="MBM3089263.1"/>
    </source>
</evidence>
<dbReference type="Proteomes" id="UP000744980">
    <property type="component" value="Unassembled WGS sequence"/>
</dbReference>
<evidence type="ECO:0000313" key="2">
    <source>
        <dbReference type="Proteomes" id="UP000744980"/>
    </source>
</evidence>
<dbReference type="AlphaFoldDB" id="A0AAW4FEK7"/>
<proteinExistence type="predicted"/>
<reference evidence="1 2" key="1">
    <citation type="submission" date="2020-01" db="EMBL/GenBank/DDBJ databases">
        <title>Draft genome assembly of Ensifer adhaerens T173.</title>
        <authorList>
            <person name="Craig J.E."/>
            <person name="Stinchcombe J.R."/>
        </authorList>
    </citation>
    <scope>NUCLEOTIDE SEQUENCE [LARGE SCALE GENOMIC DNA]</scope>
    <source>
        <strain evidence="1 2">T173</strain>
    </source>
</reference>
<keyword evidence="2" id="KW-1185">Reference proteome</keyword>